<keyword evidence="8" id="KW-1185">Reference proteome</keyword>
<evidence type="ECO:0000256" key="5">
    <source>
        <dbReference type="ARBA" id="ARBA00023136"/>
    </source>
</evidence>
<keyword evidence="2" id="KW-1003">Cell membrane</keyword>
<accession>A0A3N1XQW0</accession>
<reference evidence="7 8" key="1">
    <citation type="submission" date="2018-11" db="EMBL/GenBank/DDBJ databases">
        <title>Genomic Encyclopedia of Type Strains, Phase IV (KMG-IV): sequencing the most valuable type-strain genomes for metagenomic binning, comparative biology and taxonomic classification.</title>
        <authorList>
            <person name="Goeker M."/>
        </authorList>
    </citation>
    <scope>NUCLEOTIDE SEQUENCE [LARGE SCALE GENOMIC DNA]</scope>
    <source>
        <strain evidence="7 8">DSM 26537</strain>
    </source>
</reference>
<feature type="transmembrane region" description="Helical" evidence="6">
    <location>
        <begin position="32"/>
        <end position="50"/>
    </location>
</feature>
<gene>
    <name evidence="7" type="ORF">EDD66_104245</name>
</gene>
<keyword evidence="4 6" id="KW-1133">Transmembrane helix</keyword>
<feature type="transmembrane region" description="Helical" evidence="6">
    <location>
        <begin position="62"/>
        <end position="80"/>
    </location>
</feature>
<evidence type="ECO:0000256" key="2">
    <source>
        <dbReference type="ARBA" id="ARBA00022475"/>
    </source>
</evidence>
<feature type="transmembrane region" description="Helical" evidence="6">
    <location>
        <begin position="234"/>
        <end position="256"/>
    </location>
</feature>
<evidence type="ECO:0000256" key="1">
    <source>
        <dbReference type="ARBA" id="ARBA00004651"/>
    </source>
</evidence>
<evidence type="ECO:0000256" key="3">
    <source>
        <dbReference type="ARBA" id="ARBA00022692"/>
    </source>
</evidence>
<evidence type="ECO:0000256" key="4">
    <source>
        <dbReference type="ARBA" id="ARBA00022989"/>
    </source>
</evidence>
<dbReference type="InterPro" id="IPR001851">
    <property type="entry name" value="ABC_transp_permease"/>
</dbReference>
<dbReference type="Proteomes" id="UP000273083">
    <property type="component" value="Unassembled WGS sequence"/>
</dbReference>
<dbReference type="GO" id="GO:0005886">
    <property type="term" value="C:plasma membrane"/>
    <property type="evidence" value="ECO:0007669"/>
    <property type="project" value="UniProtKB-SubCell"/>
</dbReference>
<feature type="transmembrane region" description="Helical" evidence="6">
    <location>
        <begin position="313"/>
        <end position="333"/>
    </location>
</feature>
<protein>
    <submittedName>
        <fullName evidence="7">Monosaccharide ABC transporter membrane protein (CUT2 family)</fullName>
    </submittedName>
</protein>
<dbReference type="EMBL" id="RJVG01000004">
    <property type="protein sequence ID" value="ROR28658.1"/>
    <property type="molecule type" value="Genomic_DNA"/>
</dbReference>
<organism evidence="7 8">
    <name type="scientific">Mobilisporobacter senegalensis</name>
    <dbReference type="NCBI Taxonomy" id="1329262"/>
    <lineage>
        <taxon>Bacteria</taxon>
        <taxon>Bacillati</taxon>
        <taxon>Bacillota</taxon>
        <taxon>Clostridia</taxon>
        <taxon>Lachnospirales</taxon>
        <taxon>Lachnospiraceae</taxon>
        <taxon>Mobilisporobacter</taxon>
    </lineage>
</organism>
<evidence type="ECO:0000256" key="6">
    <source>
        <dbReference type="SAM" id="Phobius"/>
    </source>
</evidence>
<keyword evidence="5 6" id="KW-0472">Membrane</keyword>
<feature type="transmembrane region" description="Helical" evidence="6">
    <location>
        <begin position="184"/>
        <end position="203"/>
    </location>
</feature>
<sequence length="344" mass="36344">MIMTKNKGELTMGNDKQNAFKRIMAIRGMGQVITVAFGLIVLCIVFGIINPTFFSSKNIGNLLRQIAPILIIGIGQSYVLITGNIDLSIGSVVGMSCMISATLMTKGVNPLVAVFITIICCLIVGVLNGELVAKCKLPPFIATLGTMTIARGIAQIVNNNYNTDSIGDGAKVFRNFFYYGKTMGLYNTIWIAIVLWIVFNFILSKTRTGRHIYAIGSNIEASKLSGVNTSVTTIKVYVVSAICACTVGLVTTATSGMGTMDAGNSYEMYAVAASVIGGVSTLGGQGILLGTVIGASIWGVLQNGLQFAGAPVAIRNIIIGIIVVVSVLLDVVVRTGKPRKSRVN</sequence>
<dbReference type="GO" id="GO:0022857">
    <property type="term" value="F:transmembrane transporter activity"/>
    <property type="evidence" value="ECO:0007669"/>
    <property type="project" value="InterPro"/>
</dbReference>
<evidence type="ECO:0000313" key="7">
    <source>
        <dbReference type="EMBL" id="ROR28658.1"/>
    </source>
</evidence>
<comment type="caution">
    <text evidence="7">The sequence shown here is derived from an EMBL/GenBank/DDBJ whole genome shotgun (WGS) entry which is preliminary data.</text>
</comment>
<comment type="subcellular location">
    <subcellularLocation>
        <location evidence="1">Cell membrane</location>
        <topology evidence="1">Multi-pass membrane protein</topology>
    </subcellularLocation>
</comment>
<feature type="transmembrane region" description="Helical" evidence="6">
    <location>
        <begin position="268"/>
        <end position="301"/>
    </location>
</feature>
<dbReference type="CDD" id="cd06579">
    <property type="entry name" value="TM_PBP1_transp_AraH_like"/>
    <property type="match status" value="1"/>
</dbReference>
<evidence type="ECO:0000313" key="8">
    <source>
        <dbReference type="Proteomes" id="UP000273083"/>
    </source>
</evidence>
<proteinExistence type="predicted"/>
<name>A0A3N1XQW0_9FIRM</name>
<dbReference type="PANTHER" id="PTHR32196">
    <property type="entry name" value="ABC TRANSPORTER PERMEASE PROTEIN YPHD-RELATED-RELATED"/>
    <property type="match status" value="1"/>
</dbReference>
<feature type="transmembrane region" description="Helical" evidence="6">
    <location>
        <begin position="111"/>
        <end position="133"/>
    </location>
</feature>
<dbReference type="Pfam" id="PF02653">
    <property type="entry name" value="BPD_transp_2"/>
    <property type="match status" value="1"/>
</dbReference>
<dbReference type="AlphaFoldDB" id="A0A3N1XQW0"/>
<keyword evidence="3 6" id="KW-0812">Transmembrane</keyword>